<keyword evidence="3" id="KW-1185">Reference proteome</keyword>
<organism evidence="2 3">
    <name type="scientific">Haloferula luteola</name>
    <dbReference type="NCBI Taxonomy" id="595692"/>
    <lineage>
        <taxon>Bacteria</taxon>
        <taxon>Pseudomonadati</taxon>
        <taxon>Verrucomicrobiota</taxon>
        <taxon>Verrucomicrobiia</taxon>
        <taxon>Verrucomicrobiales</taxon>
        <taxon>Verrucomicrobiaceae</taxon>
        <taxon>Haloferula</taxon>
    </lineage>
</organism>
<proteinExistence type="predicted"/>
<dbReference type="AlphaFoldDB" id="A0A840UZA8"/>
<protein>
    <submittedName>
        <fullName evidence="2">Uncharacterized protein</fullName>
    </submittedName>
</protein>
<evidence type="ECO:0000313" key="3">
    <source>
        <dbReference type="Proteomes" id="UP000557717"/>
    </source>
</evidence>
<sequence>MAPRIEYQPNYEEGRSYLVKGSLLNGLIRHMGRARMIPGTGIEAISTPSGTVWNAVPSESFLCFHPHISEGELKLSPGTVTYVRIFNENEQDPGEDEGSSQMVPEFPTINDVALNADPAPGFDVSSLGNCSLWICYERSKCGFSGQGGTGNQTARIELHPRGARPERAPGEGHRLIAEMDLLEDIEGGRIIDNLDWRIRADIEVPFGCTEDTSSFDPEDEASSMDSSDEVDDHPSDSSVSDSDCPWAFTAEWINKRDCYPEFPPGDSPVIGIKIRVRATRVFSKCVNWFVYIRCLPGKPKPYDNQGQDGDWLKVALSAPIVTIGARFYFTSPPHCTGQTVEVRLRGEPDPEDLESHECCNTDLGPRSKYVGNWPRWCSESSCSG</sequence>
<comment type="caution">
    <text evidence="2">The sequence shown here is derived from an EMBL/GenBank/DDBJ whole genome shotgun (WGS) entry which is preliminary data.</text>
</comment>
<evidence type="ECO:0000313" key="2">
    <source>
        <dbReference type="EMBL" id="MBB5351112.1"/>
    </source>
</evidence>
<dbReference type="Proteomes" id="UP000557717">
    <property type="component" value="Unassembled WGS sequence"/>
</dbReference>
<reference evidence="2 3" key="1">
    <citation type="submission" date="2020-08" db="EMBL/GenBank/DDBJ databases">
        <title>Genomic Encyclopedia of Type Strains, Phase IV (KMG-IV): sequencing the most valuable type-strain genomes for metagenomic binning, comparative biology and taxonomic classification.</title>
        <authorList>
            <person name="Goeker M."/>
        </authorList>
    </citation>
    <scope>NUCLEOTIDE SEQUENCE [LARGE SCALE GENOMIC DNA]</scope>
    <source>
        <strain evidence="2 3">YC6886</strain>
    </source>
</reference>
<dbReference type="EMBL" id="JACHFD010000005">
    <property type="protein sequence ID" value="MBB5351112.1"/>
    <property type="molecule type" value="Genomic_DNA"/>
</dbReference>
<evidence type="ECO:0000256" key="1">
    <source>
        <dbReference type="SAM" id="MobiDB-lite"/>
    </source>
</evidence>
<accession>A0A840UZA8</accession>
<name>A0A840UZA8_9BACT</name>
<gene>
    <name evidence="2" type="ORF">HNR46_001346</name>
</gene>
<dbReference type="RefSeq" id="WP_184016996.1">
    <property type="nucleotide sequence ID" value="NZ_JACHFD010000005.1"/>
</dbReference>
<feature type="compositionally biased region" description="Acidic residues" evidence="1">
    <location>
        <begin position="216"/>
        <end position="231"/>
    </location>
</feature>
<feature type="region of interest" description="Disordered" evidence="1">
    <location>
        <begin position="209"/>
        <end position="242"/>
    </location>
</feature>